<reference evidence="4 5" key="1">
    <citation type="submission" date="2020-01" db="EMBL/GenBank/DDBJ databases">
        <authorList>
            <person name="Kim M."/>
        </authorList>
    </citation>
    <scope>NUCLEOTIDE SEQUENCE [LARGE SCALE GENOMIC DNA]</scope>
    <source>
        <strain evidence="4 5">BT10</strain>
    </source>
</reference>
<dbReference type="PANTHER" id="PTHR43685:SF2">
    <property type="entry name" value="GLYCOSYLTRANSFERASE 2-LIKE DOMAIN-CONTAINING PROTEIN"/>
    <property type="match status" value="1"/>
</dbReference>
<dbReference type="InterPro" id="IPR001296">
    <property type="entry name" value="Glyco_trans_1"/>
</dbReference>
<evidence type="ECO:0000259" key="2">
    <source>
        <dbReference type="Pfam" id="PF00535"/>
    </source>
</evidence>
<dbReference type="Pfam" id="PF00535">
    <property type="entry name" value="Glycos_transf_2"/>
    <property type="match status" value="1"/>
</dbReference>
<dbReference type="SUPFAM" id="SSF53448">
    <property type="entry name" value="Nucleotide-diphospho-sugar transferases"/>
    <property type="match status" value="1"/>
</dbReference>
<proteinExistence type="predicted"/>
<name>A0A6P1NWF2_9BACT</name>
<keyword evidence="5" id="KW-1185">Reference proteome</keyword>
<organism evidence="4 5">
    <name type="scientific">Nibribacter ruber</name>
    <dbReference type="NCBI Taxonomy" id="2698458"/>
    <lineage>
        <taxon>Bacteria</taxon>
        <taxon>Pseudomonadati</taxon>
        <taxon>Bacteroidota</taxon>
        <taxon>Cytophagia</taxon>
        <taxon>Cytophagales</taxon>
        <taxon>Hymenobacteraceae</taxon>
        <taxon>Nibribacter</taxon>
    </lineage>
</organism>
<protein>
    <submittedName>
        <fullName evidence="4">Glycosyltransferase</fullName>
    </submittedName>
</protein>
<dbReference type="Gene3D" id="3.40.50.2000">
    <property type="entry name" value="Glycogen Phosphorylase B"/>
    <property type="match status" value="2"/>
</dbReference>
<dbReference type="InterPro" id="IPR050834">
    <property type="entry name" value="Glycosyltransf_2"/>
</dbReference>
<dbReference type="PANTHER" id="PTHR43685">
    <property type="entry name" value="GLYCOSYLTRANSFERASE"/>
    <property type="match status" value="1"/>
</dbReference>
<dbReference type="Pfam" id="PF00534">
    <property type="entry name" value="Glycos_transf_1"/>
    <property type="match status" value="1"/>
</dbReference>
<dbReference type="EMBL" id="CP047897">
    <property type="protein sequence ID" value="QHL85951.1"/>
    <property type="molecule type" value="Genomic_DNA"/>
</dbReference>
<dbReference type="InterPro" id="IPR001173">
    <property type="entry name" value="Glyco_trans_2-like"/>
</dbReference>
<dbReference type="InterPro" id="IPR028098">
    <property type="entry name" value="Glyco_trans_4-like_N"/>
</dbReference>
<evidence type="ECO:0000313" key="5">
    <source>
        <dbReference type="Proteomes" id="UP000464214"/>
    </source>
</evidence>
<feature type="domain" description="Glycosyltransferase subfamily 4-like N-terminal" evidence="3">
    <location>
        <begin position="16"/>
        <end position="196"/>
    </location>
</feature>
<dbReference type="AlphaFoldDB" id="A0A6P1NWF2"/>
<gene>
    <name evidence="4" type="ORF">GU926_00225</name>
</gene>
<dbReference type="Gene3D" id="3.90.550.10">
    <property type="entry name" value="Spore Coat Polysaccharide Biosynthesis Protein SpsA, Chain A"/>
    <property type="match status" value="1"/>
</dbReference>
<feature type="domain" description="Glycosyl transferase family 1" evidence="1">
    <location>
        <begin position="211"/>
        <end position="376"/>
    </location>
</feature>
<dbReference type="Pfam" id="PF13439">
    <property type="entry name" value="Glyco_transf_4"/>
    <property type="match status" value="1"/>
</dbReference>
<keyword evidence="4" id="KW-0808">Transferase</keyword>
<evidence type="ECO:0000313" key="4">
    <source>
        <dbReference type="EMBL" id="QHL85951.1"/>
    </source>
</evidence>
<dbReference type="RefSeq" id="WP_160687881.1">
    <property type="nucleotide sequence ID" value="NZ_CP047897.1"/>
</dbReference>
<feature type="domain" description="Glycosyltransferase 2-like" evidence="2">
    <location>
        <begin position="436"/>
        <end position="562"/>
    </location>
</feature>
<evidence type="ECO:0000259" key="3">
    <source>
        <dbReference type="Pfam" id="PF13439"/>
    </source>
</evidence>
<dbReference type="SUPFAM" id="SSF53756">
    <property type="entry name" value="UDP-Glycosyltransferase/glycogen phosphorylase"/>
    <property type="match status" value="1"/>
</dbReference>
<dbReference type="GO" id="GO:0016757">
    <property type="term" value="F:glycosyltransferase activity"/>
    <property type="evidence" value="ECO:0007669"/>
    <property type="project" value="InterPro"/>
</dbReference>
<sequence length="726" mass="82398">MNYWLLTTEFPPFFGGGISTYCYFTSKMLQANGHSVSVFINDSSVNGLDVKLLDGVRIVRFNPSKTNASAFLGHVTNISYEFAEVVKQFVQEEGQPDVIEAQEYLGIAYYLLQFKYLKYDWCKNIPVVITMHSPSFLYMEYNHVLQYKYPNYWVCEMERFCLQAADLLLSPSQFMLNELANRFTLTNQNTAVVPNPYEGEVKGRKAIPNKNFPDEIVFFGKLTYQKGASILLTYFKELWDGGFREPLILIGGQDIVYHPEGKTMGDLIRRKYKEYIDQGLLKLEDRIEPSQIQKRLSNAKVVIIPSMNDNLPYVVFEMMAMGKVVLASKQGGHSEVIEHGKDGFIFDHGQPGTFAQQLNHVLQLSEKERKAISVNAIHKVQNHYNLQAIYTQKMGLVSKLLKKKELVDTYPFVRVRKSTLPVKTPLALPDAADLLTVIIPFYNLGEYVEETIASVRKSTGVNKEILIVNDGSNDPKSLKVLEKLRKAKDCIVIDTKNAGLAAARNTGAKNAQGKYIAFLDADDKVAPEYFAKALKVLQHNTNVHFVGAWTQYFGDSSKVWPTFSPEPPVILYHNMVNSSSLVYKKESFLHAGLNDGQMPFQGLEDYESVISLLENGLNGVVLPEVLFHYRVRKDSMIREVSSVKMLVLYEYLSKKHKEFYSEYAAEVFSLTNANGSGVVLDNPSLDFQLIYRFPFNSRLGKGVIKVVKKNKYLKSVAFKAFNMIKK</sequence>
<dbReference type="KEGG" id="nib:GU926_00225"/>
<accession>A0A6P1NWF2</accession>
<dbReference type="CDD" id="cd03801">
    <property type="entry name" value="GT4_PimA-like"/>
    <property type="match status" value="1"/>
</dbReference>
<dbReference type="InterPro" id="IPR029044">
    <property type="entry name" value="Nucleotide-diphossugar_trans"/>
</dbReference>
<dbReference type="CDD" id="cd00761">
    <property type="entry name" value="Glyco_tranf_GTA_type"/>
    <property type="match status" value="1"/>
</dbReference>
<dbReference type="Proteomes" id="UP000464214">
    <property type="component" value="Chromosome"/>
</dbReference>
<evidence type="ECO:0000259" key="1">
    <source>
        <dbReference type="Pfam" id="PF00534"/>
    </source>
</evidence>